<comment type="caution">
    <text evidence="9">The sequence shown here is derived from an EMBL/GenBank/DDBJ whole genome shotgun (WGS) entry which is preliminary data.</text>
</comment>
<feature type="transmembrane region" description="Helical" evidence="8">
    <location>
        <begin position="394"/>
        <end position="415"/>
    </location>
</feature>
<feature type="transmembrane region" description="Helical" evidence="8">
    <location>
        <begin position="308"/>
        <end position="326"/>
    </location>
</feature>
<comment type="subcellular location">
    <subcellularLocation>
        <location evidence="1">Cell membrane</location>
        <topology evidence="1">Multi-pass membrane protein</topology>
    </subcellularLocation>
</comment>
<keyword evidence="5 8" id="KW-0812">Transmembrane</keyword>
<organism evidence="9 10">
    <name type="scientific">Saccharopolyspora ipomoeae</name>
    <dbReference type="NCBI Taxonomy" id="3042027"/>
    <lineage>
        <taxon>Bacteria</taxon>
        <taxon>Bacillati</taxon>
        <taxon>Actinomycetota</taxon>
        <taxon>Actinomycetes</taxon>
        <taxon>Pseudonocardiales</taxon>
        <taxon>Pseudonocardiaceae</taxon>
        <taxon>Saccharopolyspora</taxon>
    </lineage>
</organism>
<evidence type="ECO:0000256" key="4">
    <source>
        <dbReference type="ARBA" id="ARBA00022679"/>
    </source>
</evidence>
<feature type="transmembrane region" description="Helical" evidence="8">
    <location>
        <begin position="34"/>
        <end position="52"/>
    </location>
</feature>
<keyword evidence="7 8" id="KW-0472">Membrane</keyword>
<reference evidence="9 10" key="1">
    <citation type="submission" date="2023-04" db="EMBL/GenBank/DDBJ databases">
        <title>Draft genome sequence of Saccharopolyspora sp. TS4A08 isolated from sweet potato rhizospheric soil.</title>
        <authorList>
            <person name="Suksaard P."/>
            <person name="Duangmal K."/>
        </authorList>
    </citation>
    <scope>NUCLEOTIDE SEQUENCE [LARGE SCALE GENOMIC DNA]</scope>
    <source>
        <strain evidence="9 10">TS4A08</strain>
    </source>
</reference>
<accession>A0ABT6PGV7</accession>
<evidence type="ECO:0000256" key="2">
    <source>
        <dbReference type="ARBA" id="ARBA00022475"/>
    </source>
</evidence>
<feature type="transmembrane region" description="Helical" evidence="8">
    <location>
        <begin position="333"/>
        <end position="357"/>
    </location>
</feature>
<feature type="transmembrane region" description="Helical" evidence="8">
    <location>
        <begin position="237"/>
        <end position="257"/>
    </location>
</feature>
<keyword evidence="10" id="KW-1185">Reference proteome</keyword>
<keyword evidence="3" id="KW-0328">Glycosyltransferase</keyword>
<feature type="transmembrane region" description="Helical" evidence="8">
    <location>
        <begin position="152"/>
        <end position="181"/>
    </location>
</feature>
<protein>
    <recommendedName>
        <fullName evidence="11">Glycosyltransferase RgtA/B/C/D-like domain-containing protein</fullName>
    </recommendedName>
</protein>
<evidence type="ECO:0000313" key="9">
    <source>
        <dbReference type="EMBL" id="MDI2027220.1"/>
    </source>
</evidence>
<keyword evidence="6 8" id="KW-1133">Transmembrane helix</keyword>
<evidence type="ECO:0000256" key="1">
    <source>
        <dbReference type="ARBA" id="ARBA00004651"/>
    </source>
</evidence>
<keyword evidence="2" id="KW-1003">Cell membrane</keyword>
<evidence type="ECO:0000256" key="3">
    <source>
        <dbReference type="ARBA" id="ARBA00022676"/>
    </source>
</evidence>
<dbReference type="PANTHER" id="PTHR33908:SF11">
    <property type="entry name" value="MEMBRANE PROTEIN"/>
    <property type="match status" value="1"/>
</dbReference>
<sequence length="703" mass="75393">MTIEKEPVEKHAVATDVAQPEWSAVPPRQERDRAVWLVAAGALLAGLLFVVVDVHYNGGRYIPSLDDAFIHLQYGKQIGRGEFLRFHDGEPISTGASSLLYVLVLGALHAVGMHGGLLMPAAVLLGIVCHAATAAGVLLLGQRLVNRTTGRWAGALVAFSGPMLWGATSGMEITLTAFLLVATLLVVVREAPTAVFRWTPVLAALAALSRMEALAFLAVLVPLMMHACRRRAGLARIGAMAWCLLPFAVVGAQLLFYRLATGHASPNGSQSKSLTSIPHFNLGEFVGKTSENFSQFLQILSGLTRQDFVLPGALLLAAVGVVALTRHDDARRYVGLTIGLGTVLALGAISTMGTALWQQVRYLQPFLPLFLLATVIGIGAVVGWLRLSGRAATAILLVAALFTAVSVPLWAHVMVVESASIRERLVSLAAWAKGGLPEGARLGVHDVGAAAYLSGHPTVDLVGLTTNDLAEPALNGMGSLYEELRTLPPEKLPDYVAAYDAMPGGIELDKLAAAGVYTDPVLATPQITVWKTDWSLFGSGDQPETPVQGRIRDRVNVGSMDSERAHDHHLDAARSDFPPMTELRTVDSGGRRMVDSARHIWGEEEFTLHDLEPGRPVHLIARHDASGPKGGFYTGMREVRVFAGDVDLGKHELVPDPKGWNESVIDIPGHLVTSPDLTVRMGATQEFVGPYPDYKSFGYWAVQ</sequence>
<evidence type="ECO:0000256" key="8">
    <source>
        <dbReference type="SAM" id="Phobius"/>
    </source>
</evidence>
<evidence type="ECO:0000313" key="10">
    <source>
        <dbReference type="Proteomes" id="UP001237595"/>
    </source>
</evidence>
<dbReference type="Proteomes" id="UP001237595">
    <property type="component" value="Unassembled WGS sequence"/>
</dbReference>
<keyword evidence="4" id="KW-0808">Transferase</keyword>
<feature type="transmembrane region" description="Helical" evidence="8">
    <location>
        <begin position="369"/>
        <end position="387"/>
    </location>
</feature>
<evidence type="ECO:0000256" key="6">
    <source>
        <dbReference type="ARBA" id="ARBA00022989"/>
    </source>
</evidence>
<evidence type="ECO:0000256" key="7">
    <source>
        <dbReference type="ARBA" id="ARBA00023136"/>
    </source>
</evidence>
<evidence type="ECO:0008006" key="11">
    <source>
        <dbReference type="Google" id="ProtNLM"/>
    </source>
</evidence>
<proteinExistence type="predicted"/>
<evidence type="ECO:0000256" key="5">
    <source>
        <dbReference type="ARBA" id="ARBA00022692"/>
    </source>
</evidence>
<dbReference type="PANTHER" id="PTHR33908">
    <property type="entry name" value="MANNOSYLTRANSFERASE YKCB-RELATED"/>
    <property type="match status" value="1"/>
</dbReference>
<dbReference type="InterPro" id="IPR050297">
    <property type="entry name" value="LipidA_mod_glycosyltrf_83"/>
</dbReference>
<gene>
    <name evidence="9" type="ORF">QFW96_01300</name>
</gene>
<feature type="transmembrane region" description="Helical" evidence="8">
    <location>
        <begin position="117"/>
        <end position="140"/>
    </location>
</feature>
<dbReference type="EMBL" id="JASAOF010000001">
    <property type="protein sequence ID" value="MDI2027220.1"/>
    <property type="molecule type" value="Genomic_DNA"/>
</dbReference>
<feature type="transmembrane region" description="Helical" evidence="8">
    <location>
        <begin position="201"/>
        <end position="225"/>
    </location>
</feature>
<dbReference type="RefSeq" id="WP_281453600.1">
    <property type="nucleotide sequence ID" value="NZ_JASAOF010000001.1"/>
</dbReference>
<name>A0ABT6PGV7_9PSEU</name>